<dbReference type="InterPro" id="IPR029063">
    <property type="entry name" value="SAM-dependent_MTases_sf"/>
</dbReference>
<feature type="binding site" evidence="6">
    <location>
        <position position="145"/>
    </location>
    <ligand>
        <name>S-adenosyl-L-methionine</name>
        <dbReference type="ChEBI" id="CHEBI:59789"/>
    </ligand>
</feature>
<dbReference type="PANTHER" id="PTHR43648">
    <property type="entry name" value="ELECTRON TRANSFER FLAVOPROTEIN BETA SUBUNIT LYSINE METHYLTRANSFERASE"/>
    <property type="match status" value="1"/>
</dbReference>
<dbReference type="InterPro" id="IPR050078">
    <property type="entry name" value="Ribosomal_L11_MeTrfase_PrmA"/>
</dbReference>
<sequence length="294" mass="32381">MAWHQISVVTDEVTVPEVSDFFSELGAVSVTYSDAEDEPVYEPAIDQTKIWTRTRVTGLFELDTDPDIVHTLTFNQFVGRPLQEWVAEVLQDQVWERAWMEHFQPMKFGERLWVCPSGQERSESGSVCMTLDPGLAFGTGTHPTTALCLEWLATHSVEAMDLIDYGCGSGILAVAGLLLGGKYAHAVDIDPQALEASRYNAEKNNVQARINYYLPEQFSGVIGDVVVANILAKPLIELAPLLTSLVRPGGVLILSGILNEQAEAVAEAYRQQGLEVGMPISKDDWCRLDARKVG</sequence>
<dbReference type="Gene3D" id="3.40.50.150">
    <property type="entry name" value="Vaccinia Virus protein VP39"/>
    <property type="match status" value="1"/>
</dbReference>
<proteinExistence type="inferred from homology"/>
<dbReference type="EC" id="2.1.1.-" evidence="6"/>
<keyword evidence="8" id="KW-1185">Reference proteome</keyword>
<dbReference type="GO" id="GO:0032259">
    <property type="term" value="P:methylation"/>
    <property type="evidence" value="ECO:0007669"/>
    <property type="project" value="UniProtKB-KW"/>
</dbReference>
<evidence type="ECO:0000313" key="8">
    <source>
        <dbReference type="Proteomes" id="UP000077628"/>
    </source>
</evidence>
<feature type="binding site" evidence="6">
    <location>
        <position position="188"/>
    </location>
    <ligand>
        <name>S-adenosyl-L-methionine</name>
        <dbReference type="ChEBI" id="CHEBI:59789"/>
    </ligand>
</feature>
<organism evidence="7 8">
    <name type="scientific">Methylomonas koyamae</name>
    <dbReference type="NCBI Taxonomy" id="702114"/>
    <lineage>
        <taxon>Bacteria</taxon>
        <taxon>Pseudomonadati</taxon>
        <taxon>Pseudomonadota</taxon>
        <taxon>Gammaproteobacteria</taxon>
        <taxon>Methylococcales</taxon>
        <taxon>Methylococcaceae</taxon>
        <taxon>Methylomonas</taxon>
    </lineage>
</organism>
<accession>A0A177N218</accession>
<dbReference type="SUPFAM" id="SSF53335">
    <property type="entry name" value="S-adenosyl-L-methionine-dependent methyltransferases"/>
    <property type="match status" value="1"/>
</dbReference>
<keyword evidence="7" id="KW-0689">Ribosomal protein</keyword>
<evidence type="ECO:0000256" key="2">
    <source>
        <dbReference type="ARBA" id="ARBA00022490"/>
    </source>
</evidence>
<evidence type="ECO:0000313" key="7">
    <source>
        <dbReference type="EMBL" id="OAI11915.1"/>
    </source>
</evidence>
<evidence type="ECO:0000256" key="4">
    <source>
        <dbReference type="ARBA" id="ARBA00022679"/>
    </source>
</evidence>
<dbReference type="CDD" id="cd02440">
    <property type="entry name" value="AdoMet_MTases"/>
    <property type="match status" value="1"/>
</dbReference>
<reference evidence="8" key="1">
    <citation type="submission" date="2016-03" db="EMBL/GenBank/DDBJ databases">
        <authorList>
            <person name="Heylen K."/>
            <person name="De Vos P."/>
            <person name="Vekeman B."/>
        </authorList>
    </citation>
    <scope>NUCLEOTIDE SEQUENCE [LARGE SCALE GENOMIC DNA]</scope>
    <source>
        <strain evidence="8">R-45383</strain>
    </source>
</reference>
<dbReference type="GO" id="GO:0016279">
    <property type="term" value="F:protein-lysine N-methyltransferase activity"/>
    <property type="evidence" value="ECO:0007669"/>
    <property type="project" value="TreeGrafter"/>
</dbReference>
<dbReference type="AlphaFoldDB" id="A0A177N218"/>
<protein>
    <recommendedName>
        <fullName evidence="6">Ribosomal protein L11 methyltransferase</fullName>
        <shortName evidence="6">L11 Mtase</shortName>
        <ecNumber evidence="6">2.1.1.-</ecNumber>
    </recommendedName>
</protein>
<gene>
    <name evidence="6 7" type="primary">prmA</name>
    <name evidence="7" type="ORF">A1355_14785</name>
</gene>
<dbReference type="NCBIfam" id="TIGR00406">
    <property type="entry name" value="prmA"/>
    <property type="match status" value="1"/>
</dbReference>
<dbReference type="PANTHER" id="PTHR43648:SF1">
    <property type="entry name" value="ELECTRON TRANSFER FLAVOPROTEIN BETA SUBUNIT LYSINE METHYLTRANSFERASE"/>
    <property type="match status" value="1"/>
</dbReference>
<evidence type="ECO:0000256" key="3">
    <source>
        <dbReference type="ARBA" id="ARBA00022603"/>
    </source>
</evidence>
<dbReference type="InterPro" id="IPR004498">
    <property type="entry name" value="Ribosomal_PrmA_MeTrfase"/>
</dbReference>
<evidence type="ECO:0000256" key="1">
    <source>
        <dbReference type="ARBA" id="ARBA00009741"/>
    </source>
</evidence>
<comment type="catalytic activity">
    <reaction evidence="6">
        <text>L-lysyl-[protein] + 3 S-adenosyl-L-methionine = N(6),N(6),N(6)-trimethyl-L-lysyl-[protein] + 3 S-adenosyl-L-homocysteine + 3 H(+)</text>
        <dbReference type="Rhea" id="RHEA:54192"/>
        <dbReference type="Rhea" id="RHEA-COMP:9752"/>
        <dbReference type="Rhea" id="RHEA-COMP:13826"/>
        <dbReference type="ChEBI" id="CHEBI:15378"/>
        <dbReference type="ChEBI" id="CHEBI:29969"/>
        <dbReference type="ChEBI" id="CHEBI:57856"/>
        <dbReference type="ChEBI" id="CHEBI:59789"/>
        <dbReference type="ChEBI" id="CHEBI:61961"/>
    </reaction>
</comment>
<comment type="subcellular location">
    <subcellularLocation>
        <location evidence="6">Cytoplasm</location>
    </subcellularLocation>
</comment>
<keyword evidence="5 6" id="KW-0949">S-adenosyl-L-methionine</keyword>
<dbReference type="Proteomes" id="UP000077628">
    <property type="component" value="Unassembled WGS sequence"/>
</dbReference>
<dbReference type="Pfam" id="PF06325">
    <property type="entry name" value="PrmA"/>
    <property type="match status" value="1"/>
</dbReference>
<keyword evidence="7" id="KW-0687">Ribonucleoprotein</keyword>
<dbReference type="HAMAP" id="MF_00735">
    <property type="entry name" value="Methyltr_PrmA"/>
    <property type="match status" value="1"/>
</dbReference>
<dbReference type="OrthoDB" id="9785995at2"/>
<evidence type="ECO:0000256" key="6">
    <source>
        <dbReference type="HAMAP-Rule" id="MF_00735"/>
    </source>
</evidence>
<feature type="binding site" evidence="6">
    <location>
        <position position="166"/>
    </location>
    <ligand>
        <name>S-adenosyl-L-methionine</name>
        <dbReference type="ChEBI" id="CHEBI:59789"/>
    </ligand>
</feature>
<dbReference type="EMBL" id="LUUK01000225">
    <property type="protein sequence ID" value="OAI11915.1"/>
    <property type="molecule type" value="Genomic_DNA"/>
</dbReference>
<comment type="similarity">
    <text evidence="1 6">Belongs to the methyltransferase superfamily. PrmA family.</text>
</comment>
<comment type="caution">
    <text evidence="7">The sequence shown here is derived from an EMBL/GenBank/DDBJ whole genome shotgun (WGS) entry which is preliminary data.</text>
</comment>
<evidence type="ECO:0000256" key="5">
    <source>
        <dbReference type="ARBA" id="ARBA00022691"/>
    </source>
</evidence>
<keyword evidence="3 6" id="KW-0489">Methyltransferase</keyword>
<dbReference type="STRING" id="702114.A1355_14785"/>
<dbReference type="GO" id="GO:0005840">
    <property type="term" value="C:ribosome"/>
    <property type="evidence" value="ECO:0007669"/>
    <property type="project" value="UniProtKB-KW"/>
</dbReference>
<dbReference type="GO" id="GO:0005829">
    <property type="term" value="C:cytosol"/>
    <property type="evidence" value="ECO:0007669"/>
    <property type="project" value="TreeGrafter"/>
</dbReference>
<dbReference type="PIRSF" id="PIRSF000401">
    <property type="entry name" value="RPL11_MTase"/>
    <property type="match status" value="1"/>
</dbReference>
<keyword evidence="2 6" id="KW-0963">Cytoplasm</keyword>
<keyword evidence="4 6" id="KW-0808">Transferase</keyword>
<dbReference type="RefSeq" id="WP_064031516.1">
    <property type="nucleotide sequence ID" value="NZ_LUUK01000225.1"/>
</dbReference>
<name>A0A177N218_9GAMM</name>
<feature type="binding site" evidence="6">
    <location>
        <position position="229"/>
    </location>
    <ligand>
        <name>S-adenosyl-L-methionine</name>
        <dbReference type="ChEBI" id="CHEBI:59789"/>
    </ligand>
</feature>
<comment type="function">
    <text evidence="6">Methylates ribosomal protein L11.</text>
</comment>